<evidence type="ECO:0000256" key="6">
    <source>
        <dbReference type="NCBIfam" id="TIGR01048"/>
    </source>
</evidence>
<evidence type="ECO:0000256" key="5">
    <source>
        <dbReference type="HAMAP-Rule" id="MF_02120"/>
    </source>
</evidence>
<feature type="binding site" evidence="5">
    <location>
        <position position="289"/>
    </location>
    <ligand>
        <name>substrate</name>
    </ligand>
</feature>
<evidence type="ECO:0000256" key="7">
    <source>
        <dbReference type="PIRSR" id="PIRSR600183-50"/>
    </source>
</evidence>
<dbReference type="PANTHER" id="PTHR43727">
    <property type="entry name" value="DIAMINOPIMELATE DECARBOXYLASE"/>
    <property type="match status" value="1"/>
</dbReference>
<comment type="similarity">
    <text evidence="5">Belongs to the Orn/Lys/Arg decarboxylase class-II family. LysA subfamily.</text>
</comment>
<dbReference type="Pfam" id="PF02784">
    <property type="entry name" value="Orn_Arg_deC_N"/>
    <property type="match status" value="1"/>
</dbReference>
<keyword evidence="2 5" id="KW-0210">Decarboxylase</keyword>
<dbReference type="SUPFAM" id="SSF50621">
    <property type="entry name" value="Alanine racemase C-terminal domain-like"/>
    <property type="match status" value="1"/>
</dbReference>
<dbReference type="HAMAP" id="MF_02120">
    <property type="entry name" value="LysA"/>
    <property type="match status" value="1"/>
</dbReference>
<comment type="cofactor">
    <cofactor evidence="1 5 7 8">
        <name>pyridoxal 5'-phosphate</name>
        <dbReference type="ChEBI" id="CHEBI:597326"/>
    </cofactor>
</comment>
<keyword evidence="5 8" id="KW-0457">Lysine biosynthesis</keyword>
<feature type="compositionally biased region" description="Low complexity" evidence="9">
    <location>
        <begin position="430"/>
        <end position="448"/>
    </location>
</feature>
<feature type="domain" description="Orn/DAP/Arg decarboxylase 2 C-terminal" evidence="10">
    <location>
        <begin position="30"/>
        <end position="384"/>
    </location>
</feature>
<name>A0A0C9PQ47_LACPA</name>
<comment type="caution">
    <text evidence="12">The sequence shown here is derived from an EMBL/GenBank/DDBJ whole genome shotgun (WGS) entry which is preliminary data.</text>
</comment>
<dbReference type="PRINTS" id="PR01181">
    <property type="entry name" value="DAPDCRBXLASE"/>
</dbReference>
<dbReference type="GO" id="GO:0008836">
    <property type="term" value="F:diaminopimelate decarboxylase activity"/>
    <property type="evidence" value="ECO:0007669"/>
    <property type="project" value="UniProtKB-UniRule"/>
</dbReference>
<dbReference type="PANTHER" id="PTHR43727:SF2">
    <property type="entry name" value="GROUP IV DECARBOXYLASE"/>
    <property type="match status" value="1"/>
</dbReference>
<dbReference type="FunFam" id="3.20.20.10:FF:000003">
    <property type="entry name" value="Diaminopimelate decarboxylase"/>
    <property type="match status" value="1"/>
</dbReference>
<reference evidence="13" key="1">
    <citation type="submission" date="2014-05" db="EMBL/GenBank/DDBJ databases">
        <title>Whole genome sequencing of Lactobacillus casei NRIC0644.</title>
        <authorList>
            <person name="Atarashi H."/>
            <person name="Yoshida Y."/>
            <person name="Fujimura S."/>
            <person name="Tanaka N."/>
            <person name="Shiwa Y."/>
            <person name="Yoshikawa H."/>
            <person name="Okada S."/>
            <person name="Nakagawa J."/>
        </authorList>
    </citation>
    <scope>NUCLEOTIDE SEQUENCE [LARGE SCALE GENOMIC DNA]</scope>
    <source>
        <strain evidence="13">NRIC0644</strain>
    </source>
</reference>
<keyword evidence="5" id="KW-0028">Amino-acid biosynthesis</keyword>
<organism evidence="12 13">
    <name type="scientific">Lacticaseibacillus paracasei NRIC 0644</name>
    <dbReference type="NCBI Taxonomy" id="1435038"/>
    <lineage>
        <taxon>Bacteria</taxon>
        <taxon>Bacillati</taxon>
        <taxon>Bacillota</taxon>
        <taxon>Bacilli</taxon>
        <taxon>Lactobacillales</taxon>
        <taxon>Lactobacillaceae</taxon>
        <taxon>Lacticaseibacillus</taxon>
    </lineage>
</organism>
<dbReference type="GO" id="GO:0030170">
    <property type="term" value="F:pyridoxal phosphate binding"/>
    <property type="evidence" value="ECO:0007669"/>
    <property type="project" value="UniProtKB-UniRule"/>
</dbReference>
<dbReference type="InterPro" id="IPR002986">
    <property type="entry name" value="DAP_deCOOHase_LysA"/>
</dbReference>
<feature type="binding site" evidence="5">
    <location>
        <position position="244"/>
    </location>
    <ligand>
        <name>pyridoxal 5'-phosphate</name>
        <dbReference type="ChEBI" id="CHEBI:597326"/>
    </ligand>
</feature>
<feature type="region of interest" description="Disordered" evidence="9">
    <location>
        <begin position="429"/>
        <end position="448"/>
    </location>
</feature>
<comment type="function">
    <text evidence="5">Specifically catalyzes the decarboxylation of meso-diaminopimelate (meso-DAP) to L-lysine.</text>
</comment>
<dbReference type="SUPFAM" id="SSF51419">
    <property type="entry name" value="PLP-binding barrel"/>
    <property type="match status" value="1"/>
</dbReference>
<comment type="subunit">
    <text evidence="5">Homodimer.</text>
</comment>
<feature type="binding site" evidence="5">
    <location>
        <position position="326"/>
    </location>
    <ligand>
        <name>substrate</name>
    </ligand>
</feature>
<feature type="binding site" evidence="5">
    <location>
        <position position="386"/>
    </location>
    <ligand>
        <name>substrate</name>
    </ligand>
</feature>
<feature type="modified residue" description="N6-(pyridoxal phosphate)lysine" evidence="5 7">
    <location>
        <position position="62"/>
    </location>
</feature>
<comment type="catalytic activity">
    <reaction evidence="5 8">
        <text>meso-2,6-diaminopimelate + H(+) = L-lysine + CO2</text>
        <dbReference type="Rhea" id="RHEA:15101"/>
        <dbReference type="ChEBI" id="CHEBI:15378"/>
        <dbReference type="ChEBI" id="CHEBI:16526"/>
        <dbReference type="ChEBI" id="CHEBI:32551"/>
        <dbReference type="ChEBI" id="CHEBI:57791"/>
        <dbReference type="EC" id="4.1.1.20"/>
    </reaction>
</comment>
<feature type="domain" description="Orn/DAP/Arg decarboxylase 2 N-terminal" evidence="11">
    <location>
        <begin position="35"/>
        <end position="292"/>
    </location>
</feature>
<comment type="pathway">
    <text evidence="5 8">Amino-acid biosynthesis; L-lysine biosynthesis via DAP pathway; L-lysine from DL-2,6-diaminopimelate: step 1/1.</text>
</comment>
<feature type="binding site" evidence="5">
    <location>
        <position position="330"/>
    </location>
    <ligand>
        <name>substrate</name>
    </ligand>
</feature>
<dbReference type="InterPro" id="IPR000183">
    <property type="entry name" value="Orn/DAP/Arg_de-COase"/>
</dbReference>
<dbReference type="Proteomes" id="UP000032552">
    <property type="component" value="Unassembled WGS sequence"/>
</dbReference>
<dbReference type="PRINTS" id="PR01179">
    <property type="entry name" value="ODADCRBXLASE"/>
</dbReference>
<dbReference type="Pfam" id="PF00278">
    <property type="entry name" value="Orn_DAP_Arg_deC"/>
    <property type="match status" value="1"/>
</dbReference>
<dbReference type="InterPro" id="IPR022644">
    <property type="entry name" value="De-COase2_N"/>
</dbReference>
<dbReference type="Gene3D" id="2.40.37.10">
    <property type="entry name" value="Lyase, Ornithine Decarboxylase, Chain A, domain 1"/>
    <property type="match status" value="1"/>
</dbReference>
<evidence type="ECO:0000256" key="9">
    <source>
        <dbReference type="SAM" id="MobiDB-lite"/>
    </source>
</evidence>
<protein>
    <recommendedName>
        <fullName evidence="5 6">Diaminopimelate decarboxylase</fullName>
        <shortName evidence="5">DAP decarboxylase</shortName>
        <shortName evidence="5">DAPDC</shortName>
        <ecNumber evidence="5 6">4.1.1.20</ecNumber>
    </recommendedName>
</protein>
<evidence type="ECO:0000256" key="3">
    <source>
        <dbReference type="ARBA" id="ARBA00022898"/>
    </source>
</evidence>
<dbReference type="GO" id="GO:0009089">
    <property type="term" value="P:lysine biosynthetic process via diaminopimelate"/>
    <property type="evidence" value="ECO:0007669"/>
    <property type="project" value="UniProtKB-UniRule"/>
</dbReference>
<dbReference type="CDD" id="cd06828">
    <property type="entry name" value="PLPDE_III_DapDC"/>
    <property type="match status" value="1"/>
</dbReference>
<dbReference type="InterPro" id="IPR009006">
    <property type="entry name" value="Ala_racemase/Decarboxylase_C"/>
</dbReference>
<evidence type="ECO:0000256" key="2">
    <source>
        <dbReference type="ARBA" id="ARBA00022793"/>
    </source>
</evidence>
<evidence type="ECO:0000256" key="1">
    <source>
        <dbReference type="ARBA" id="ARBA00001933"/>
    </source>
</evidence>
<accession>A0A0C9PQ47</accession>
<dbReference type="PROSITE" id="PS00879">
    <property type="entry name" value="ODR_DC_2_2"/>
    <property type="match status" value="1"/>
</dbReference>
<evidence type="ECO:0000259" key="11">
    <source>
        <dbReference type="Pfam" id="PF02784"/>
    </source>
</evidence>
<dbReference type="Gene3D" id="3.20.20.10">
    <property type="entry name" value="Alanine racemase"/>
    <property type="match status" value="1"/>
</dbReference>
<keyword evidence="3 5" id="KW-0663">Pyridoxal phosphate</keyword>
<feature type="binding site" evidence="5">
    <location>
        <begin position="286"/>
        <end position="289"/>
    </location>
    <ligand>
        <name>pyridoxal 5'-phosphate</name>
        <dbReference type="ChEBI" id="CHEBI:597326"/>
    </ligand>
</feature>
<evidence type="ECO:0000259" key="10">
    <source>
        <dbReference type="Pfam" id="PF00278"/>
    </source>
</evidence>
<dbReference type="EC" id="4.1.1.20" evidence="5 6"/>
<feature type="binding site" evidence="5">
    <location>
        <position position="358"/>
    </location>
    <ligand>
        <name>substrate</name>
    </ligand>
</feature>
<evidence type="ECO:0000313" key="13">
    <source>
        <dbReference type="Proteomes" id="UP000032552"/>
    </source>
</evidence>
<evidence type="ECO:0000313" key="12">
    <source>
        <dbReference type="EMBL" id="GAN37136.1"/>
    </source>
</evidence>
<dbReference type="UniPathway" id="UPA00034">
    <property type="reaction ID" value="UER00027"/>
</dbReference>
<gene>
    <name evidence="5" type="primary">lysA</name>
    <name evidence="12" type="ORF">LC0644_1725</name>
</gene>
<dbReference type="InterPro" id="IPR029066">
    <property type="entry name" value="PLP-binding_barrel"/>
</dbReference>
<feature type="active site" description="Proton donor" evidence="7">
    <location>
        <position position="357"/>
    </location>
</feature>
<dbReference type="NCBIfam" id="TIGR01048">
    <property type="entry name" value="lysA"/>
    <property type="match status" value="1"/>
</dbReference>
<dbReference type="InterPro" id="IPR022657">
    <property type="entry name" value="De-COase2_CS"/>
</dbReference>
<feature type="binding site" evidence="5">
    <location>
        <position position="386"/>
    </location>
    <ligand>
        <name>pyridoxal 5'-phosphate</name>
        <dbReference type="ChEBI" id="CHEBI:597326"/>
    </ligand>
</feature>
<dbReference type="EMBL" id="BAYM01000099">
    <property type="protein sequence ID" value="GAN37136.1"/>
    <property type="molecule type" value="Genomic_DNA"/>
</dbReference>
<proteinExistence type="inferred from homology"/>
<evidence type="ECO:0000256" key="8">
    <source>
        <dbReference type="RuleBase" id="RU003738"/>
    </source>
</evidence>
<evidence type="ECO:0000256" key="4">
    <source>
        <dbReference type="ARBA" id="ARBA00023239"/>
    </source>
</evidence>
<sequence>MDFATNHEGQLTIGGVAASQLARTFQTPLYVYDVGAIRQQIRAFKRVFEEADVSYAVSYASKAFATIAMYEVAKSEGAHVDVVSGGELYTAQAADFPMAAVSFHGNNKSKTELTQALDAGVGTIIVDNFHELDLLDDLLGDTVGQQDVLIRVAPGISAHTHAYDQTGQTDSKFGFDLASGQADEAAKRIVADDHLNLLGIHAHIGSQIFEVAGFEAVTQKLLHVLNNWHQQFGFIPKVLNVGGGFGIAYTKQDDPLPPEAFVKAILATLKSQSQTLNWPLPAIWIEPGRSIVGPAGYSLYTVGSRKDVPGLRPYVAVDGGMGDNIRPALYQATYTAVLADQPNAAPAEHVHLVGKYCESGDILIDDAPLPTTTPGDVVAVFDTGAYGYSMASNYNRNPRPAVVFVENGQAQLVVTRETDADLIKNDLHYAAPTEQPAPAQTDATAATK</sequence>
<dbReference type="AlphaFoldDB" id="A0A0C9PQ47"/>
<keyword evidence="4 5" id="KW-0456">Lyase</keyword>
<dbReference type="InterPro" id="IPR022643">
    <property type="entry name" value="De-COase2_C"/>
</dbReference>
<dbReference type="RefSeq" id="WP_045625420.1">
    <property type="nucleotide sequence ID" value="NZ_BAYM01000099.1"/>
</dbReference>